<sequence length="358" mass="38259">MAPTSFPERLLKQWFPHTTTPFIANAPMLGFTDCRLAGAVTRAGGLGFIGGGFEFGPESTQLKNLDTRLTQARAELGTIASTRTLPLGIGFITFTPTGFEENAVAILEKHRVAAVWLSFPKSDADHQPLIEAIRKVQSKGHWDVKIFVQVGTVQAAKEALEQGVDVLVVQGVDAGGHQWAQGASLMSLLPEVRDLVANSARANEVAIMAAGGIVDGRGCVAALGLGADGIVMGTRFIATSECPAPLSMKESIIAATDGGVATVKTTRHDIFQSTDVFPRQYDGRAIIGISYNESQSGASDEDIIQRYNEAKEKGDDQRRTVWAGTGVGIIDKIVSVEELIKSIQQEANLAVARVMERI</sequence>
<dbReference type="STRING" id="1316194.A0A1Q5SUG2"/>
<dbReference type="GO" id="GO:0018580">
    <property type="term" value="F:nitronate monooxygenase activity"/>
    <property type="evidence" value="ECO:0007669"/>
    <property type="project" value="InterPro"/>
</dbReference>
<dbReference type="CDD" id="cd04730">
    <property type="entry name" value="NPD_like"/>
    <property type="match status" value="1"/>
</dbReference>
<accession>A0A1Q5SUG2</accession>
<dbReference type="EMBL" id="MNBE01000746">
    <property type="protein sequence ID" value="OKO91639.1"/>
    <property type="molecule type" value="Genomic_DNA"/>
</dbReference>
<dbReference type="PANTHER" id="PTHR32332">
    <property type="entry name" value="2-NITROPROPANE DIOXYGENASE"/>
    <property type="match status" value="1"/>
</dbReference>
<evidence type="ECO:0000256" key="1">
    <source>
        <dbReference type="ARBA" id="ARBA00022630"/>
    </source>
</evidence>
<dbReference type="OrthoDB" id="2349068at2759"/>
<dbReference type="Proteomes" id="UP000186955">
    <property type="component" value="Unassembled WGS sequence"/>
</dbReference>
<protein>
    <submittedName>
        <fullName evidence="4">Nitronate monooxygenase</fullName>
    </submittedName>
</protein>
<keyword evidence="5" id="KW-1185">Reference proteome</keyword>
<evidence type="ECO:0000256" key="3">
    <source>
        <dbReference type="ARBA" id="ARBA00023002"/>
    </source>
</evidence>
<dbReference type="SUPFAM" id="SSF51412">
    <property type="entry name" value="Inosine monophosphate dehydrogenase (IMPDH)"/>
    <property type="match status" value="1"/>
</dbReference>
<name>A0A1Q5SUG2_9EURO</name>
<evidence type="ECO:0000256" key="2">
    <source>
        <dbReference type="ARBA" id="ARBA00022643"/>
    </source>
</evidence>
<gene>
    <name evidence="4" type="ORF">PENSUB_13046</name>
</gene>
<organism evidence="4 5">
    <name type="scientific">Penicillium subrubescens</name>
    <dbReference type="NCBI Taxonomy" id="1316194"/>
    <lineage>
        <taxon>Eukaryota</taxon>
        <taxon>Fungi</taxon>
        <taxon>Dikarya</taxon>
        <taxon>Ascomycota</taxon>
        <taxon>Pezizomycotina</taxon>
        <taxon>Eurotiomycetes</taxon>
        <taxon>Eurotiomycetidae</taxon>
        <taxon>Eurotiales</taxon>
        <taxon>Aspergillaceae</taxon>
        <taxon>Penicillium</taxon>
    </lineage>
</organism>
<dbReference type="InterPro" id="IPR013785">
    <property type="entry name" value="Aldolase_TIM"/>
</dbReference>
<comment type="caution">
    <text evidence="4">The sequence shown here is derived from an EMBL/GenBank/DDBJ whole genome shotgun (WGS) entry which is preliminary data.</text>
</comment>
<dbReference type="Pfam" id="PF03060">
    <property type="entry name" value="NMO"/>
    <property type="match status" value="1"/>
</dbReference>
<dbReference type="PANTHER" id="PTHR32332:SF34">
    <property type="entry name" value="2-NITROPROPANE DIOXYGENASE FAMILY, PUTATIVE-RELATED"/>
    <property type="match status" value="1"/>
</dbReference>
<keyword evidence="3" id="KW-0560">Oxidoreductase</keyword>
<keyword evidence="2" id="KW-0288">FMN</keyword>
<dbReference type="AlphaFoldDB" id="A0A1Q5SUG2"/>
<reference evidence="4 5" key="1">
    <citation type="submission" date="2016-10" db="EMBL/GenBank/DDBJ databases">
        <title>Genome sequence of the ascomycete fungus Penicillium subrubescens.</title>
        <authorList>
            <person name="De Vries R.P."/>
            <person name="Peng M."/>
            <person name="Dilokpimol A."/>
            <person name="Hilden K."/>
            <person name="Makela M.R."/>
            <person name="Grigoriev I."/>
            <person name="Riley R."/>
            <person name="Granchi Z."/>
        </authorList>
    </citation>
    <scope>NUCLEOTIDE SEQUENCE [LARGE SCALE GENOMIC DNA]</scope>
    <source>
        <strain evidence="4 5">CBS 132785</strain>
    </source>
</reference>
<dbReference type="Gene3D" id="3.20.20.70">
    <property type="entry name" value="Aldolase class I"/>
    <property type="match status" value="1"/>
</dbReference>
<keyword evidence="4" id="KW-0503">Monooxygenase</keyword>
<dbReference type="InterPro" id="IPR004136">
    <property type="entry name" value="NMO"/>
</dbReference>
<proteinExistence type="predicted"/>
<keyword evidence="1" id="KW-0285">Flavoprotein</keyword>
<evidence type="ECO:0000313" key="4">
    <source>
        <dbReference type="EMBL" id="OKO91639.1"/>
    </source>
</evidence>
<evidence type="ECO:0000313" key="5">
    <source>
        <dbReference type="Proteomes" id="UP000186955"/>
    </source>
</evidence>